<comment type="caution">
    <text evidence="3">The sequence shown here is derived from an EMBL/GenBank/DDBJ whole genome shotgun (WGS) entry which is preliminary data.</text>
</comment>
<dbReference type="Pfam" id="PF13639">
    <property type="entry name" value="zf-RING_2"/>
    <property type="match status" value="1"/>
</dbReference>
<feature type="region of interest" description="Disordered" evidence="1">
    <location>
        <begin position="176"/>
        <end position="198"/>
    </location>
</feature>
<evidence type="ECO:0000313" key="3">
    <source>
        <dbReference type="EMBL" id="KVI10122.1"/>
    </source>
</evidence>
<evidence type="ECO:0000313" key="4">
    <source>
        <dbReference type="Proteomes" id="UP000243975"/>
    </source>
</evidence>
<dbReference type="GO" id="GO:0016567">
    <property type="term" value="P:protein ubiquitination"/>
    <property type="evidence" value="ECO:0007669"/>
    <property type="project" value="InterPro"/>
</dbReference>
<dbReference type="GO" id="GO:0004842">
    <property type="term" value="F:ubiquitin-protein transferase activity"/>
    <property type="evidence" value="ECO:0007669"/>
    <property type="project" value="InterPro"/>
</dbReference>
<dbReference type="InterPro" id="IPR033276">
    <property type="entry name" value="BB"/>
</dbReference>
<feature type="domain" description="RING-type" evidence="2">
    <location>
        <begin position="249"/>
        <end position="285"/>
    </location>
</feature>
<reference evidence="3 4" key="1">
    <citation type="journal article" date="2016" name="Sci. Rep.">
        <title>The genome sequence of the outbreeding globe artichoke constructed de novo incorporating a phase-aware low-pass sequencing strategy of F1 progeny.</title>
        <authorList>
            <person name="Scaglione D."/>
            <person name="Reyes-Chin-Wo S."/>
            <person name="Acquadro A."/>
            <person name="Froenicke L."/>
            <person name="Portis E."/>
            <person name="Beitel C."/>
            <person name="Tirone M."/>
            <person name="Mauro R."/>
            <person name="Lo Monaco A."/>
            <person name="Mauromicale G."/>
            <person name="Faccioli P."/>
            <person name="Cattivelli L."/>
            <person name="Rieseberg L."/>
            <person name="Michelmore R."/>
            <person name="Lanteri S."/>
        </authorList>
    </citation>
    <scope>NUCLEOTIDE SEQUENCE [LARGE SCALE GENOMIC DNA]</scope>
    <source>
        <strain evidence="3">2C</strain>
    </source>
</reference>
<keyword evidence="4" id="KW-1185">Reference proteome</keyword>
<dbReference type="GO" id="GO:0031624">
    <property type="term" value="F:ubiquitin conjugating enzyme binding"/>
    <property type="evidence" value="ECO:0007669"/>
    <property type="project" value="TreeGrafter"/>
</dbReference>
<dbReference type="PANTHER" id="PTHR46400">
    <property type="entry name" value="RING/U-BOX SUPERFAMILY PROTEIN"/>
    <property type="match status" value="1"/>
</dbReference>
<dbReference type="Gene3D" id="3.30.40.10">
    <property type="entry name" value="Zinc/RING finger domain, C3HC4 (zinc finger)"/>
    <property type="match status" value="1"/>
</dbReference>
<dbReference type="InterPro" id="IPR001841">
    <property type="entry name" value="Znf_RING"/>
</dbReference>
<dbReference type="EMBL" id="LEKV01001028">
    <property type="protein sequence ID" value="KVI10122.1"/>
    <property type="molecule type" value="Genomic_DNA"/>
</dbReference>
<dbReference type="InterPro" id="IPR013083">
    <property type="entry name" value="Znf_RING/FYVE/PHD"/>
</dbReference>
<dbReference type="GO" id="GO:0048437">
    <property type="term" value="P:floral organ development"/>
    <property type="evidence" value="ECO:0007669"/>
    <property type="project" value="TreeGrafter"/>
</dbReference>
<dbReference type="PANTHER" id="PTHR46400:SF10">
    <property type="entry name" value="ZINC FINGER, RING_FYVE_PHD-TYPE-RELATED"/>
    <property type="match status" value="1"/>
</dbReference>
<dbReference type="AlphaFoldDB" id="A0A103YJA9"/>
<dbReference type="GO" id="GO:0046621">
    <property type="term" value="P:negative regulation of organ growth"/>
    <property type="evidence" value="ECO:0007669"/>
    <property type="project" value="InterPro"/>
</dbReference>
<sequence>MSLTIVNSGLRILLTSPFKSLSSSSLSTKLQSSLVAQAHVLHWLFFIFTHQYLQRSMSRDVDVHEHYLNGTLPADIAENLNDFLPEEEGLCYEEVILQQASVYESIQEYGRNRVVASDDHPSRDSSVSSEDEGEASRNESVISQEAMDEALARSLQELGEDFDEFFITQFSGNANSITESPVATPTEQAPSSDLRQDDIDPDNMQYEELVNLTESVGVENRGLSESHISRLPTSIYTSRMFSKNKEEKLCVVCQENFKFGKRLITLPCSHQYHSECIIDWLKIKKVTFVSINNMPYVSKRGHLSLPSLKHSDGRIKASKKMW</sequence>
<evidence type="ECO:0000259" key="2">
    <source>
        <dbReference type="Pfam" id="PF13639"/>
    </source>
</evidence>
<feature type="region of interest" description="Disordered" evidence="1">
    <location>
        <begin position="113"/>
        <end position="142"/>
    </location>
</feature>
<name>A0A103YJA9_CYNCS</name>
<feature type="compositionally biased region" description="Polar residues" evidence="1">
    <location>
        <begin position="176"/>
        <end position="193"/>
    </location>
</feature>
<dbReference type="Gramene" id="KVI10122">
    <property type="protein sequence ID" value="KVI10122"/>
    <property type="gene ID" value="Ccrd_011481"/>
</dbReference>
<gene>
    <name evidence="3" type="ORF">Ccrd_011481</name>
</gene>
<dbReference type="FunFam" id="3.30.40.10:FF:000226">
    <property type="entry name" value="E3 ubiquitin ligase BIG BROTHER"/>
    <property type="match status" value="1"/>
</dbReference>
<evidence type="ECO:0000256" key="1">
    <source>
        <dbReference type="SAM" id="MobiDB-lite"/>
    </source>
</evidence>
<dbReference type="Proteomes" id="UP000243975">
    <property type="component" value="Unassembled WGS sequence"/>
</dbReference>
<accession>A0A103YJA9</accession>
<protein>
    <submittedName>
        <fullName evidence="3">Zinc finger, RING/FYVE/PHD-type</fullName>
    </submittedName>
</protein>
<organism evidence="3 4">
    <name type="scientific">Cynara cardunculus var. scolymus</name>
    <name type="common">Globe artichoke</name>
    <name type="synonym">Cynara scolymus</name>
    <dbReference type="NCBI Taxonomy" id="59895"/>
    <lineage>
        <taxon>Eukaryota</taxon>
        <taxon>Viridiplantae</taxon>
        <taxon>Streptophyta</taxon>
        <taxon>Embryophyta</taxon>
        <taxon>Tracheophyta</taxon>
        <taxon>Spermatophyta</taxon>
        <taxon>Magnoliopsida</taxon>
        <taxon>eudicotyledons</taxon>
        <taxon>Gunneridae</taxon>
        <taxon>Pentapetalae</taxon>
        <taxon>asterids</taxon>
        <taxon>campanulids</taxon>
        <taxon>Asterales</taxon>
        <taxon>Asteraceae</taxon>
        <taxon>Carduoideae</taxon>
        <taxon>Cardueae</taxon>
        <taxon>Carduinae</taxon>
        <taxon>Cynara</taxon>
    </lineage>
</organism>
<dbReference type="SUPFAM" id="SSF57850">
    <property type="entry name" value="RING/U-box"/>
    <property type="match status" value="1"/>
</dbReference>
<proteinExistence type="predicted"/>